<dbReference type="PROSITE" id="PS50088">
    <property type="entry name" value="ANK_REPEAT"/>
    <property type="match status" value="3"/>
</dbReference>
<dbReference type="GO" id="GO:0006004">
    <property type="term" value="P:fucose metabolic process"/>
    <property type="evidence" value="ECO:0007669"/>
    <property type="project" value="InterPro"/>
</dbReference>
<dbReference type="InterPro" id="IPR057739">
    <property type="entry name" value="Glyco_hydro_29_N"/>
</dbReference>
<dbReference type="InterPro" id="IPR036770">
    <property type="entry name" value="Ankyrin_rpt-contain_sf"/>
</dbReference>
<dbReference type="EC" id="3.2.1.51" evidence="5"/>
<dbReference type="Gene3D" id="3.20.20.80">
    <property type="entry name" value="Glycosidases"/>
    <property type="match status" value="1"/>
</dbReference>
<comment type="similarity">
    <text evidence="4">Belongs to the glycosyl hydrolase 29 family.</text>
</comment>
<dbReference type="InterPro" id="IPR031919">
    <property type="entry name" value="Fucosidase_C"/>
</dbReference>
<evidence type="ECO:0000256" key="9">
    <source>
        <dbReference type="ARBA" id="ARBA00023295"/>
    </source>
</evidence>
<feature type="repeat" description="ANK" evidence="10">
    <location>
        <begin position="161"/>
        <end position="193"/>
    </location>
</feature>
<feature type="domain" description="MRH" evidence="11">
    <location>
        <begin position="766"/>
        <end position="905"/>
    </location>
</feature>
<evidence type="ECO:0000256" key="6">
    <source>
        <dbReference type="ARBA" id="ARBA00022729"/>
    </source>
</evidence>
<evidence type="ECO:0000256" key="2">
    <source>
        <dbReference type="ARBA" id="ARBA00000419"/>
    </source>
</evidence>
<dbReference type="InterPro" id="IPR002110">
    <property type="entry name" value="Ankyrin_rpt"/>
</dbReference>
<evidence type="ECO:0000256" key="4">
    <source>
        <dbReference type="ARBA" id="ARBA00007951"/>
    </source>
</evidence>
<dbReference type="InterPro" id="IPR013780">
    <property type="entry name" value="Glyco_hydro_b"/>
</dbReference>
<dbReference type="PROSITE" id="PS00385">
    <property type="entry name" value="ALPHA_L_FUCOSIDASE"/>
    <property type="match status" value="1"/>
</dbReference>
<proteinExistence type="inferred from homology"/>
<sequence length="1347" mass="151094">MWPFQRGEKSLPKLVIHNNRVNLTAHAERGNLRNLKATVQKALASSEAFLLQSDGSDDASSNGLLPIARCWAVVRASVGGHTEVVRYFVENFSDIVSAGSPVEPVLRTKPKELPNCCRQGKAWHRHSPPAIALHWAASTGNIEVLKILIGAGASVEWRDELDRTPLHWAAYFRRDKAVKYLLSCGAKVNASNLHGITPLMDCLKGVPFHSQLETVQLLMGRGADIGVTTADGATVFHIISVLPPDESCKLLSLLVQSDRQKAVSLLFDVPHAARYTLLPAVLHAAQENKREFVECVVCRFETCHPALIADALLGLSTHCTDVDTIAKFWRRAFQIREQKNIEVEFLPSTSAYGDREEVATWERARELLDGHPGGSITNVGREDLQYQLAIIQERIFGLGNPHVVEFLWSSASSLCYSGQLRLAERFYLRGLELLLVCLSSKRYPIDLSVSTNQPQSEISYMIRCSYVPEFSRYVRLYLDALVLIGEVAGGGENDSQFRRDRLAEFCNYLAQTAFLVLCTWAYFAHENYTLAENASVQCEIAELGQQLLERASFVLCYSLVEVSTKTTEWVKADKRLEYKQFIQKALLSWARLACAFDAMDSNGQRPLHLLFVRSNPDSNLLKILLDNGAHIDAVNSSLKRAIGVFREHQRPSSLPGVEPLLIPPSPLSLTCLAAKAVVATQVPYQRMENVPPRVKRLASLHDPNTRRGQFVHTTSLSRARSRSIHQKMPREMESFFCLLCLLVAVIRNEAAAESCIFSFPSTSDPSECETYDLSKIAALGGANITSSYTYVLTVCENLASSSVPAPCRSQPPAPAYQYSNSDTSCIAIGNLSSPFAYPVDPTDSTAGIRIGYNNGDGVYDNYWPRAVIIDFYCDESAGIGTPQYVMESPSYTYKVRWPSAFACPATASKGQSCPLPKFEPTWDSLRFRPRPSWFDNVKFGIFIHWGIFSVPAFKNEWYWKRLMDGDADYVEFHNRVYGCSGVEPDKFPCTGPNFTYPEFAPMFKAELWDPDEWANLFKNAGAKYVVLTSKHHEGWCNFKNSYHWNWNSIDEGPKRDLVGDLTNSVRKAGLRMGLYHSLREWFNPAYIADQADNCSTTTFVDDILQPTMKQMVEEYQPEVIWADGAGDSPCTHSSIKYWKSPQFLSWLYNESPVSMTTVVNSRFSPGHLVPNKWESCYTIQESSWGYDRTEGIDQFWSTLRLLKQLVESVSCNGNLLLNVGPTHDGRIVPAFQERLLEMGAWLKINGEAIYDSIPWKFQNDTEDMMIWYTSSKDAKTVYAISFKAPTPGEDFVLKKAVATESTEVSLLGYDEGPLEFTASPAGLNIRIPLIPFGELKYAWTFKLTYLA</sequence>
<dbReference type="PANTHER" id="PTHR10030:SF37">
    <property type="entry name" value="ALPHA-L-FUCOSIDASE-RELATED"/>
    <property type="match status" value="1"/>
</dbReference>
<evidence type="ECO:0000256" key="8">
    <source>
        <dbReference type="ARBA" id="ARBA00023157"/>
    </source>
</evidence>
<evidence type="ECO:0000256" key="3">
    <source>
        <dbReference type="ARBA" id="ARBA00004071"/>
    </source>
</evidence>
<comment type="catalytic activity">
    <reaction evidence="1">
        <text>a neolactoside IV(2)-alpha-Fuc-nLc4Cer(d18:1(4E)) + H2O = a neolactoside nLc4Cer(d18:1(4E)) + L-fucose</text>
        <dbReference type="Rhea" id="RHEA:48224"/>
        <dbReference type="ChEBI" id="CHEBI:2181"/>
        <dbReference type="ChEBI" id="CHEBI:15377"/>
        <dbReference type="ChEBI" id="CHEBI:17006"/>
        <dbReference type="ChEBI" id="CHEBI:28691"/>
    </reaction>
    <physiologicalReaction direction="left-to-right" evidence="1">
        <dbReference type="Rhea" id="RHEA:48225"/>
    </physiologicalReaction>
</comment>
<comment type="function">
    <text evidence="3">Alpha-L-fucosidase is responsible for hydrolyzing the alpha-1,6-linked fucose joined to the reducing-end N-acetylglucosamine of the carbohydrate moieties of glycoproteins.</text>
</comment>
<feature type="repeat" description="ANK" evidence="10">
    <location>
        <begin position="132"/>
        <end position="160"/>
    </location>
</feature>
<dbReference type="InterPro" id="IPR000933">
    <property type="entry name" value="Glyco_hydro_29"/>
</dbReference>
<name>A0AA35SUT4_GEOBA</name>
<evidence type="ECO:0000256" key="1">
    <source>
        <dbReference type="ARBA" id="ARBA00000321"/>
    </source>
</evidence>
<dbReference type="InterPro" id="IPR009011">
    <property type="entry name" value="Man6P_isomerase_rcpt-bd_dom_sf"/>
</dbReference>
<comment type="catalytic activity">
    <reaction evidence="2">
        <text>a neolactoside IV(2)-alpha-Fuc-nLc4Cer(d18:0) + H2O = a neolactoside nLc4Cer(d18:0) + L-fucose</text>
        <dbReference type="Rhea" id="RHEA:49308"/>
        <dbReference type="ChEBI" id="CHEBI:2181"/>
        <dbReference type="ChEBI" id="CHEBI:15377"/>
        <dbReference type="ChEBI" id="CHEBI:91119"/>
        <dbReference type="ChEBI" id="CHEBI:91121"/>
    </reaction>
    <physiologicalReaction direction="left-to-right" evidence="2">
        <dbReference type="Rhea" id="RHEA:49309"/>
    </physiologicalReaction>
</comment>
<reference evidence="12" key="1">
    <citation type="submission" date="2023-03" db="EMBL/GenBank/DDBJ databases">
        <authorList>
            <person name="Steffen K."/>
            <person name="Cardenas P."/>
        </authorList>
    </citation>
    <scope>NUCLEOTIDE SEQUENCE</scope>
</reference>
<evidence type="ECO:0000259" key="11">
    <source>
        <dbReference type="PROSITE" id="PS51914"/>
    </source>
</evidence>
<keyword evidence="9" id="KW-0326">Glycosidase</keyword>
<evidence type="ECO:0000256" key="5">
    <source>
        <dbReference type="ARBA" id="ARBA00012662"/>
    </source>
</evidence>
<protein>
    <recommendedName>
        <fullName evidence="5">alpha-L-fucosidase</fullName>
        <ecNumber evidence="5">3.2.1.51</ecNumber>
    </recommendedName>
</protein>
<dbReference type="Gene3D" id="2.70.130.10">
    <property type="entry name" value="Mannose-6-phosphate receptor binding domain"/>
    <property type="match status" value="1"/>
</dbReference>
<dbReference type="Pfam" id="PF01120">
    <property type="entry name" value="Alpha_L_fucos"/>
    <property type="match status" value="1"/>
</dbReference>
<keyword evidence="13" id="KW-1185">Reference proteome</keyword>
<evidence type="ECO:0000313" key="13">
    <source>
        <dbReference type="Proteomes" id="UP001174909"/>
    </source>
</evidence>
<dbReference type="PANTHER" id="PTHR10030">
    <property type="entry name" value="ALPHA-L-FUCOSIDASE"/>
    <property type="match status" value="1"/>
</dbReference>
<dbReference type="PROSITE" id="PS51914">
    <property type="entry name" value="MRH"/>
    <property type="match status" value="1"/>
</dbReference>
<keyword evidence="7" id="KW-0378">Hydrolase</keyword>
<dbReference type="Pfam" id="PF12796">
    <property type="entry name" value="Ank_2"/>
    <property type="match status" value="1"/>
</dbReference>
<evidence type="ECO:0000256" key="10">
    <source>
        <dbReference type="PROSITE-ProRule" id="PRU00023"/>
    </source>
</evidence>
<dbReference type="GO" id="GO:0005764">
    <property type="term" value="C:lysosome"/>
    <property type="evidence" value="ECO:0007669"/>
    <property type="project" value="TreeGrafter"/>
</dbReference>
<keyword evidence="6" id="KW-0732">Signal</keyword>
<accession>A0AA35SUT4</accession>
<keyword evidence="8" id="KW-1015">Disulfide bond</keyword>
<dbReference type="Proteomes" id="UP001174909">
    <property type="component" value="Unassembled WGS sequence"/>
</dbReference>
<evidence type="ECO:0000256" key="7">
    <source>
        <dbReference type="ARBA" id="ARBA00022801"/>
    </source>
</evidence>
<comment type="caution">
    <text evidence="12">The sequence shown here is derived from an EMBL/GenBank/DDBJ whole genome shotgun (WGS) entry which is preliminary data.</text>
</comment>
<dbReference type="InterPro" id="IPR016286">
    <property type="entry name" value="FUC_metazoa-typ"/>
</dbReference>
<dbReference type="SMART" id="SM00812">
    <property type="entry name" value="Alpha_L_fucos"/>
    <property type="match status" value="1"/>
</dbReference>
<dbReference type="GO" id="GO:0004560">
    <property type="term" value="F:alpha-L-fucosidase activity"/>
    <property type="evidence" value="ECO:0007669"/>
    <property type="project" value="UniProtKB-EC"/>
</dbReference>
<dbReference type="SUPFAM" id="SSF51445">
    <property type="entry name" value="(Trans)glycosidases"/>
    <property type="match status" value="1"/>
</dbReference>
<dbReference type="GO" id="GO:0016139">
    <property type="term" value="P:glycoside catabolic process"/>
    <property type="evidence" value="ECO:0007669"/>
    <property type="project" value="TreeGrafter"/>
</dbReference>
<dbReference type="SMART" id="SM00248">
    <property type="entry name" value="ANK"/>
    <property type="match status" value="5"/>
</dbReference>
<keyword evidence="10" id="KW-0040">ANK repeat</keyword>
<dbReference type="Pfam" id="PF16757">
    <property type="entry name" value="Fucosidase_C"/>
    <property type="match status" value="1"/>
</dbReference>
<dbReference type="Gene3D" id="2.60.40.1180">
    <property type="entry name" value="Golgi alpha-mannosidase II"/>
    <property type="match status" value="1"/>
</dbReference>
<dbReference type="InterPro" id="IPR018526">
    <property type="entry name" value="Glyco_hydro_29_CS"/>
</dbReference>
<dbReference type="EMBL" id="CASHTH010002795">
    <property type="protein sequence ID" value="CAI8035356.1"/>
    <property type="molecule type" value="Genomic_DNA"/>
</dbReference>
<dbReference type="PRINTS" id="PR00741">
    <property type="entry name" value="GLHYDRLASE29"/>
</dbReference>
<gene>
    <name evidence="12" type="ORF">GBAR_LOCUS19856</name>
</gene>
<dbReference type="PROSITE" id="PS50297">
    <property type="entry name" value="ANK_REP_REGION"/>
    <property type="match status" value="3"/>
</dbReference>
<dbReference type="InterPro" id="IPR044865">
    <property type="entry name" value="MRH_dom"/>
</dbReference>
<dbReference type="Gene3D" id="1.25.40.20">
    <property type="entry name" value="Ankyrin repeat-containing domain"/>
    <property type="match status" value="2"/>
</dbReference>
<feature type="repeat" description="ANK" evidence="10">
    <location>
        <begin position="602"/>
        <end position="636"/>
    </location>
</feature>
<organism evidence="12 13">
    <name type="scientific">Geodia barretti</name>
    <name type="common">Barrett's horny sponge</name>
    <dbReference type="NCBI Taxonomy" id="519541"/>
    <lineage>
        <taxon>Eukaryota</taxon>
        <taxon>Metazoa</taxon>
        <taxon>Porifera</taxon>
        <taxon>Demospongiae</taxon>
        <taxon>Heteroscleromorpha</taxon>
        <taxon>Tetractinellida</taxon>
        <taxon>Astrophorina</taxon>
        <taxon>Geodiidae</taxon>
        <taxon>Geodia</taxon>
    </lineage>
</organism>
<dbReference type="SUPFAM" id="SSF48403">
    <property type="entry name" value="Ankyrin repeat"/>
    <property type="match status" value="1"/>
</dbReference>
<dbReference type="SUPFAM" id="SSF50911">
    <property type="entry name" value="Mannose 6-phosphate receptor domain"/>
    <property type="match status" value="1"/>
</dbReference>
<dbReference type="InterPro" id="IPR017853">
    <property type="entry name" value="GH"/>
</dbReference>
<evidence type="ECO:0000313" key="12">
    <source>
        <dbReference type="EMBL" id="CAI8035356.1"/>
    </source>
</evidence>